<dbReference type="Gene3D" id="2.60.40.10">
    <property type="entry name" value="Immunoglobulins"/>
    <property type="match status" value="2"/>
</dbReference>
<evidence type="ECO:0000313" key="3">
    <source>
        <dbReference type="Proteomes" id="UP000198623"/>
    </source>
</evidence>
<dbReference type="Gene3D" id="2.130.10.10">
    <property type="entry name" value="YVTN repeat-like/Quinoprotein amine dehydrogenase"/>
    <property type="match status" value="1"/>
</dbReference>
<organism evidence="2 3">
    <name type="scientific">Neptunomonas qingdaonensis</name>
    <dbReference type="NCBI Taxonomy" id="1045558"/>
    <lineage>
        <taxon>Bacteria</taxon>
        <taxon>Pseudomonadati</taxon>
        <taxon>Pseudomonadota</taxon>
        <taxon>Gammaproteobacteria</taxon>
        <taxon>Oceanospirillales</taxon>
        <taxon>Oceanospirillaceae</taxon>
        <taxon>Neptunomonas</taxon>
    </lineage>
</organism>
<gene>
    <name evidence="2" type="ORF">SAMN05216175_1147</name>
</gene>
<reference evidence="3" key="1">
    <citation type="submission" date="2016-10" db="EMBL/GenBank/DDBJ databases">
        <authorList>
            <person name="Varghese N."/>
            <person name="Submissions S."/>
        </authorList>
    </citation>
    <scope>NUCLEOTIDE SEQUENCE [LARGE SCALE GENOMIC DNA]</scope>
    <source>
        <strain evidence="3">CGMCC 1.10971</strain>
    </source>
</reference>
<dbReference type="InterPro" id="IPR013783">
    <property type="entry name" value="Ig-like_fold"/>
</dbReference>
<dbReference type="EMBL" id="FOOU01000014">
    <property type="protein sequence ID" value="SFG79740.1"/>
    <property type="molecule type" value="Genomic_DNA"/>
</dbReference>
<dbReference type="OrthoDB" id="1204817at2"/>
<dbReference type="RefSeq" id="WP_090729530.1">
    <property type="nucleotide sequence ID" value="NZ_FOOU01000014.1"/>
</dbReference>
<sequence>MKSLHFTLVWTPACAGLSLLTPDHLRKYLTVLLVAVILIYSAIAKAALYGIVSEGTDVGQLVTIDPATGNTALVGDTGLTQPFGLAYNPSTGLLYTINNIVVGMDQVYSIDTETGAAMALSSPALVSDPLALAYSARDDYFYTSEPEFDSGSKIVRLDSLTGTRVGLVVGFVSRPNLQALAVRDSDYALFGAGGSAPGESIFRIPILGGAPGRDIETDIHPTGRVINALSFSADDTLYASDGDNLVTIDPADGSVTTIGPFLGADGTVGGLAFVPDSDGAADVWIKDCRDDMGNPISHPAPCAEYWTSTDIWIDNDDNWEIDAPLVGVDNHVKAFVRNRGGSIARDVEVAFYYRDNATGLIFPDGANLIGMDTVTVSPDTTAVASVIWEDLPPPPDTGGHWCIGVVLNHPEDSVSSPTVQPWEDNNIGIANLWFIAARAGHSMPLPFYAGSGGQPGFGLTPWPREFRLDVIDRLPEGWAWGMEGINAGENFTLKLGEQRKTVLTVIPSDVAVAHSGGYVEVQQVDLDTGRIVGGVRYDLYEDHRPPARVEKVTGILSNGKALLSWQPVISEAETGLRERVAYYQVFRDGKALTKVVRDTDPHQPGIQWADSETPEQTAVYTIQAVDEGGNAAALSDEIIVVVPEQRGLFNWLTLILLILLGVVIYFLVKQYDKNRA</sequence>
<dbReference type="SUPFAM" id="SSF63829">
    <property type="entry name" value="Calcium-dependent phosphotriesterase"/>
    <property type="match status" value="1"/>
</dbReference>
<dbReference type="Proteomes" id="UP000198623">
    <property type="component" value="Unassembled WGS sequence"/>
</dbReference>
<proteinExistence type="predicted"/>
<dbReference type="InterPro" id="IPR015943">
    <property type="entry name" value="WD40/YVTN_repeat-like_dom_sf"/>
</dbReference>
<accession>A0A1I2URV2</accession>
<feature type="transmembrane region" description="Helical" evidence="1">
    <location>
        <begin position="648"/>
        <end position="668"/>
    </location>
</feature>
<evidence type="ECO:0000313" key="2">
    <source>
        <dbReference type="EMBL" id="SFG79740.1"/>
    </source>
</evidence>
<keyword evidence="1" id="KW-0472">Membrane</keyword>
<keyword evidence="3" id="KW-1185">Reference proteome</keyword>
<keyword evidence="1" id="KW-1133">Transmembrane helix</keyword>
<name>A0A1I2URV2_9GAMM</name>
<feature type="transmembrane region" description="Helical" evidence="1">
    <location>
        <begin position="28"/>
        <end position="52"/>
    </location>
</feature>
<evidence type="ECO:0000256" key="1">
    <source>
        <dbReference type="SAM" id="Phobius"/>
    </source>
</evidence>
<keyword evidence="1" id="KW-0812">Transmembrane</keyword>
<dbReference type="AlphaFoldDB" id="A0A1I2URV2"/>
<protein>
    <submittedName>
        <fullName evidence="2">Uncharacterized protein</fullName>
    </submittedName>
</protein>